<organism evidence="2 3">
    <name type="scientific">Nitrospira lenta</name>
    <dbReference type="NCBI Taxonomy" id="1436998"/>
    <lineage>
        <taxon>Bacteria</taxon>
        <taxon>Pseudomonadati</taxon>
        <taxon>Nitrospirota</taxon>
        <taxon>Nitrospiria</taxon>
        <taxon>Nitrospirales</taxon>
        <taxon>Nitrospiraceae</taxon>
        <taxon>Nitrospira</taxon>
    </lineage>
</organism>
<protein>
    <submittedName>
        <fullName evidence="2">Uncharacterized protein</fullName>
    </submittedName>
</protein>
<dbReference type="Proteomes" id="UP000248168">
    <property type="component" value="Unassembled WGS sequence"/>
</dbReference>
<keyword evidence="3" id="KW-1185">Reference proteome</keyword>
<evidence type="ECO:0000313" key="3">
    <source>
        <dbReference type="Proteomes" id="UP000248168"/>
    </source>
</evidence>
<evidence type="ECO:0000256" key="1">
    <source>
        <dbReference type="SAM" id="MobiDB-lite"/>
    </source>
</evidence>
<accession>A0A330LA63</accession>
<dbReference type="InParanoid" id="A0A330LA63"/>
<name>A0A330LA63_9BACT</name>
<gene>
    <name evidence="2" type="ORF">NITLEN_80025</name>
</gene>
<proteinExistence type="predicted"/>
<feature type="region of interest" description="Disordered" evidence="1">
    <location>
        <begin position="1"/>
        <end position="26"/>
    </location>
</feature>
<dbReference type="AlphaFoldDB" id="A0A330LA63"/>
<dbReference type="EMBL" id="OUNR01000021">
    <property type="protein sequence ID" value="SPP66601.1"/>
    <property type="molecule type" value="Genomic_DNA"/>
</dbReference>
<evidence type="ECO:0000313" key="2">
    <source>
        <dbReference type="EMBL" id="SPP66601.1"/>
    </source>
</evidence>
<reference evidence="3" key="1">
    <citation type="submission" date="2018-04" db="EMBL/GenBank/DDBJ databases">
        <authorList>
            <person name="Lucker S."/>
            <person name="Sakoula D."/>
        </authorList>
    </citation>
    <scope>NUCLEOTIDE SEQUENCE [LARGE SCALE GENOMIC DNA]</scope>
</reference>
<sequence>MYPAPSKDTTPEWAQEADKKSLDGLGGSSERYPYIRRTFYL</sequence>